<comment type="similarity">
    <text evidence="2">Belongs to the binding-protein-dependent transport system permease family. HisMQ subfamily.</text>
</comment>
<dbReference type="SUPFAM" id="SSF161098">
    <property type="entry name" value="MetI-like"/>
    <property type="match status" value="1"/>
</dbReference>
<evidence type="ECO:0000256" key="5">
    <source>
        <dbReference type="ARBA" id="ARBA00022692"/>
    </source>
</evidence>
<evidence type="ECO:0000313" key="12">
    <source>
        <dbReference type="Proteomes" id="UP000255328"/>
    </source>
</evidence>
<keyword evidence="4" id="KW-1003">Cell membrane</keyword>
<dbReference type="CDD" id="cd06261">
    <property type="entry name" value="TM_PBP2"/>
    <property type="match status" value="1"/>
</dbReference>
<keyword evidence="5 9" id="KW-0812">Transmembrane</keyword>
<evidence type="ECO:0000256" key="4">
    <source>
        <dbReference type="ARBA" id="ARBA00022475"/>
    </source>
</evidence>
<feature type="transmembrane region" description="Helical" evidence="9">
    <location>
        <begin position="108"/>
        <end position="126"/>
    </location>
</feature>
<gene>
    <name evidence="11" type="primary">glnP_1</name>
    <name evidence="11" type="ORF">NCTC10723_00618</name>
</gene>
<dbReference type="Proteomes" id="UP000255328">
    <property type="component" value="Unassembled WGS sequence"/>
</dbReference>
<evidence type="ECO:0000313" key="11">
    <source>
        <dbReference type="EMBL" id="STO31177.1"/>
    </source>
</evidence>
<evidence type="ECO:0000256" key="9">
    <source>
        <dbReference type="RuleBase" id="RU363032"/>
    </source>
</evidence>
<feature type="transmembrane region" description="Helical" evidence="9">
    <location>
        <begin position="132"/>
        <end position="155"/>
    </location>
</feature>
<accession>A0A377GW03</accession>
<dbReference type="GO" id="GO:0022857">
    <property type="term" value="F:transmembrane transporter activity"/>
    <property type="evidence" value="ECO:0007669"/>
    <property type="project" value="InterPro"/>
</dbReference>
<reference evidence="11 12" key="1">
    <citation type="submission" date="2018-06" db="EMBL/GenBank/DDBJ databases">
        <authorList>
            <consortium name="Pathogen Informatics"/>
            <person name="Doyle S."/>
        </authorList>
    </citation>
    <scope>NUCLEOTIDE SEQUENCE [LARGE SCALE GENOMIC DNA]</scope>
    <source>
        <strain evidence="11 12">NCTC10723</strain>
    </source>
</reference>
<dbReference type="GO" id="GO:0006865">
    <property type="term" value="P:amino acid transport"/>
    <property type="evidence" value="ECO:0007669"/>
    <property type="project" value="UniProtKB-KW"/>
</dbReference>
<organism evidence="11 12">
    <name type="scientific">Fusobacterium necrogenes</name>
    <dbReference type="NCBI Taxonomy" id="858"/>
    <lineage>
        <taxon>Bacteria</taxon>
        <taxon>Fusobacteriati</taxon>
        <taxon>Fusobacteriota</taxon>
        <taxon>Fusobacteriia</taxon>
        <taxon>Fusobacteriales</taxon>
        <taxon>Fusobacteriaceae</taxon>
        <taxon>Fusobacterium</taxon>
    </lineage>
</organism>
<dbReference type="InterPro" id="IPR010065">
    <property type="entry name" value="AA_ABC_transptr_permease_3TM"/>
</dbReference>
<dbReference type="Gene3D" id="1.10.3720.10">
    <property type="entry name" value="MetI-like"/>
    <property type="match status" value="1"/>
</dbReference>
<feature type="transmembrane region" description="Helical" evidence="9">
    <location>
        <begin position="60"/>
        <end position="87"/>
    </location>
</feature>
<dbReference type="InterPro" id="IPR043429">
    <property type="entry name" value="ArtM/GltK/GlnP/TcyL/YhdX-like"/>
</dbReference>
<dbReference type="GO" id="GO:0043190">
    <property type="term" value="C:ATP-binding cassette (ABC) transporter complex"/>
    <property type="evidence" value="ECO:0007669"/>
    <property type="project" value="InterPro"/>
</dbReference>
<evidence type="ECO:0000256" key="1">
    <source>
        <dbReference type="ARBA" id="ARBA00004651"/>
    </source>
</evidence>
<feature type="transmembrane region" description="Helical" evidence="9">
    <location>
        <begin position="233"/>
        <end position="250"/>
    </location>
</feature>
<evidence type="ECO:0000256" key="2">
    <source>
        <dbReference type="ARBA" id="ARBA00010072"/>
    </source>
</evidence>
<keyword evidence="6" id="KW-0029">Amino-acid transport</keyword>
<dbReference type="InterPro" id="IPR035906">
    <property type="entry name" value="MetI-like_sf"/>
</dbReference>
<evidence type="ECO:0000256" key="6">
    <source>
        <dbReference type="ARBA" id="ARBA00022970"/>
    </source>
</evidence>
<name>A0A377GW03_9FUSO</name>
<dbReference type="Pfam" id="PF00528">
    <property type="entry name" value="BPD_transp_1"/>
    <property type="match status" value="1"/>
</dbReference>
<evidence type="ECO:0000256" key="8">
    <source>
        <dbReference type="ARBA" id="ARBA00023136"/>
    </source>
</evidence>
<sequence>MFKIKSIFYITDNKKISIYKIAFNSLILLIIIFMLFYFSLRKIGLNLDFSFLKLFKGRVLDGFFLTVYISCASFLLSSTIGIIIAVFQKSNFIILRYFSLLYVKFIRGTPLIMQIYLFFYIVGTAWGIENRFISGVIILSIFEGAYISEILRGSFESLDKNQLEVARSVGYTRRQIIRFVIFPQLIAQTIPALTGQFASIIKDSSLLSIIAIIELTQTMREISATNFKLFETYIVLGILYLILTLPLSYISERLERRFKYEN</sequence>
<keyword evidence="8 9" id="KW-0472">Membrane</keyword>
<dbReference type="PROSITE" id="PS50928">
    <property type="entry name" value="ABC_TM1"/>
    <property type="match status" value="1"/>
</dbReference>
<keyword evidence="12" id="KW-1185">Reference proteome</keyword>
<feature type="domain" description="ABC transmembrane type-1" evidence="10">
    <location>
        <begin position="63"/>
        <end position="251"/>
    </location>
</feature>
<dbReference type="AlphaFoldDB" id="A0A377GW03"/>
<evidence type="ECO:0000259" key="10">
    <source>
        <dbReference type="PROSITE" id="PS50928"/>
    </source>
</evidence>
<protein>
    <submittedName>
        <fullName evidence="11">Glutamine transport system permease protein glnP</fullName>
    </submittedName>
</protein>
<evidence type="ECO:0000256" key="7">
    <source>
        <dbReference type="ARBA" id="ARBA00022989"/>
    </source>
</evidence>
<feature type="transmembrane region" description="Helical" evidence="9">
    <location>
        <begin position="21"/>
        <end position="40"/>
    </location>
</feature>
<keyword evidence="3 9" id="KW-0813">Transport</keyword>
<keyword evidence="7 9" id="KW-1133">Transmembrane helix</keyword>
<dbReference type="NCBIfam" id="TIGR01726">
    <property type="entry name" value="HEQRo_perm_3TM"/>
    <property type="match status" value="1"/>
</dbReference>
<dbReference type="PANTHER" id="PTHR30614:SF20">
    <property type="entry name" value="GLUTAMINE TRANSPORT SYSTEM PERMEASE PROTEIN GLNP"/>
    <property type="match status" value="1"/>
</dbReference>
<proteinExistence type="inferred from homology"/>
<evidence type="ECO:0000256" key="3">
    <source>
        <dbReference type="ARBA" id="ARBA00022448"/>
    </source>
</evidence>
<feature type="transmembrane region" description="Helical" evidence="9">
    <location>
        <begin position="176"/>
        <end position="198"/>
    </location>
</feature>
<dbReference type="PANTHER" id="PTHR30614">
    <property type="entry name" value="MEMBRANE COMPONENT OF AMINO ACID ABC TRANSPORTER"/>
    <property type="match status" value="1"/>
</dbReference>
<comment type="subcellular location">
    <subcellularLocation>
        <location evidence="1 9">Cell membrane</location>
        <topology evidence="1 9">Multi-pass membrane protein</topology>
    </subcellularLocation>
</comment>
<dbReference type="EMBL" id="UGGU01000003">
    <property type="protein sequence ID" value="STO31177.1"/>
    <property type="molecule type" value="Genomic_DNA"/>
</dbReference>
<dbReference type="InterPro" id="IPR000515">
    <property type="entry name" value="MetI-like"/>
</dbReference>